<dbReference type="Gene3D" id="1.10.10.10">
    <property type="entry name" value="Winged helix-like DNA-binding domain superfamily/Winged helix DNA-binding domain"/>
    <property type="match status" value="3"/>
</dbReference>
<keyword evidence="7" id="KW-1185">Reference proteome</keyword>
<keyword evidence="2" id="KW-0238">DNA-binding</keyword>
<keyword evidence="3" id="KW-0804">Transcription</keyword>
<evidence type="ECO:0000256" key="2">
    <source>
        <dbReference type="ARBA" id="ARBA00023125"/>
    </source>
</evidence>
<dbReference type="InterPro" id="IPR036390">
    <property type="entry name" value="WH_DNA-bd_sf"/>
</dbReference>
<protein>
    <submittedName>
        <fullName evidence="6">GntR family transcriptional regulator</fullName>
    </submittedName>
</protein>
<feature type="region of interest" description="Disordered" evidence="4">
    <location>
        <begin position="232"/>
        <end position="275"/>
    </location>
</feature>
<dbReference type="SMART" id="SM00345">
    <property type="entry name" value="HTH_GNTR"/>
    <property type="match status" value="3"/>
</dbReference>
<dbReference type="InterPro" id="IPR000524">
    <property type="entry name" value="Tscrpt_reg_HTH_GntR"/>
</dbReference>
<feature type="domain" description="HTH gntR-type" evidence="5">
    <location>
        <begin position="90"/>
        <end position="158"/>
    </location>
</feature>
<feature type="compositionally biased region" description="Pro residues" evidence="4">
    <location>
        <begin position="258"/>
        <end position="269"/>
    </location>
</feature>
<dbReference type="Pfam" id="PF00392">
    <property type="entry name" value="GntR"/>
    <property type="match status" value="3"/>
</dbReference>
<dbReference type="PANTHER" id="PTHR44846:SF1">
    <property type="entry name" value="MANNOSYL-D-GLYCERATE TRANSPORT_METABOLISM SYSTEM REPRESSOR MNGR-RELATED"/>
    <property type="match status" value="1"/>
</dbReference>
<evidence type="ECO:0000313" key="7">
    <source>
        <dbReference type="Proteomes" id="UP001432166"/>
    </source>
</evidence>
<evidence type="ECO:0000313" key="6">
    <source>
        <dbReference type="EMBL" id="WTP53494.1"/>
    </source>
</evidence>
<dbReference type="InterPro" id="IPR036388">
    <property type="entry name" value="WH-like_DNA-bd_sf"/>
</dbReference>
<accession>A0ABZ1JPC0</accession>
<dbReference type="Proteomes" id="UP001432166">
    <property type="component" value="Chromosome"/>
</dbReference>
<proteinExistence type="predicted"/>
<name>A0ABZ1JPC0_9ACTN</name>
<feature type="domain" description="HTH gntR-type" evidence="5">
    <location>
        <begin position="163"/>
        <end position="231"/>
    </location>
</feature>
<reference evidence="6" key="1">
    <citation type="submission" date="2022-10" db="EMBL/GenBank/DDBJ databases">
        <title>The complete genomes of actinobacterial strains from the NBC collection.</title>
        <authorList>
            <person name="Joergensen T.S."/>
            <person name="Alvarez Arevalo M."/>
            <person name="Sterndorff E.B."/>
            <person name="Faurdal D."/>
            <person name="Vuksanovic O."/>
            <person name="Mourched A.-S."/>
            <person name="Charusanti P."/>
            <person name="Shaw S."/>
            <person name="Blin K."/>
            <person name="Weber T."/>
        </authorList>
    </citation>
    <scope>NUCLEOTIDE SEQUENCE</scope>
    <source>
        <strain evidence="6">NBC_00189</strain>
    </source>
</reference>
<dbReference type="EMBL" id="CP108133">
    <property type="protein sequence ID" value="WTP53494.1"/>
    <property type="molecule type" value="Genomic_DNA"/>
</dbReference>
<evidence type="ECO:0000256" key="1">
    <source>
        <dbReference type="ARBA" id="ARBA00023015"/>
    </source>
</evidence>
<organism evidence="6 7">
    <name type="scientific">Streptomyces tauricus</name>
    <dbReference type="NCBI Taxonomy" id="68274"/>
    <lineage>
        <taxon>Bacteria</taxon>
        <taxon>Bacillati</taxon>
        <taxon>Actinomycetota</taxon>
        <taxon>Actinomycetes</taxon>
        <taxon>Kitasatosporales</taxon>
        <taxon>Streptomycetaceae</taxon>
        <taxon>Streptomyces</taxon>
        <taxon>Streptomyces aurantiacus group</taxon>
    </lineage>
</organism>
<feature type="domain" description="HTH gntR-type" evidence="5">
    <location>
        <begin position="1"/>
        <end position="68"/>
    </location>
</feature>
<evidence type="ECO:0000259" key="5">
    <source>
        <dbReference type="PROSITE" id="PS50949"/>
    </source>
</evidence>
<dbReference type="InterPro" id="IPR050679">
    <property type="entry name" value="Bact_HTH_transcr_reg"/>
</dbReference>
<evidence type="ECO:0000256" key="3">
    <source>
        <dbReference type="ARBA" id="ARBA00023163"/>
    </source>
</evidence>
<sequence length="275" mass="29656">MHPDQVRAVVRQRLADGTYKLGSHMPPQRALAAELGVSYGLIAKALRPFKDAGVLQAHRPGGTVVVGRIDSAGPHDQVVGRRVLQLAERSEVIENMRRVIRERVTGGQYGAGSRLPSQSKLCREFEVSEHVVRAALAPLRADGILSFVRGQGLYVVDPKEGPRKGRAGIEHTVRQRIADGTYPPLTWMPRLQTLGDECGVSAQTVSFALAPLRAEKLLGTARGGMCYVIDPANPTAQPDTPAPYRRQNTPSWAGSVPTPRPAAPPPPGSPGTRRL</sequence>
<gene>
    <name evidence="6" type="ORF">OG288_37340</name>
</gene>
<dbReference type="SUPFAM" id="SSF46785">
    <property type="entry name" value="Winged helix' DNA-binding domain"/>
    <property type="match status" value="3"/>
</dbReference>
<evidence type="ECO:0000256" key="4">
    <source>
        <dbReference type="SAM" id="MobiDB-lite"/>
    </source>
</evidence>
<dbReference type="PROSITE" id="PS50949">
    <property type="entry name" value="HTH_GNTR"/>
    <property type="match status" value="3"/>
</dbReference>
<dbReference type="RefSeq" id="WP_328939280.1">
    <property type="nucleotide sequence ID" value="NZ_CP108133.1"/>
</dbReference>
<dbReference type="PANTHER" id="PTHR44846">
    <property type="entry name" value="MANNOSYL-D-GLYCERATE TRANSPORT/METABOLISM SYSTEM REPRESSOR MNGR-RELATED"/>
    <property type="match status" value="1"/>
</dbReference>
<keyword evidence="1" id="KW-0805">Transcription regulation</keyword>